<dbReference type="Pfam" id="PF14539">
    <property type="entry name" value="DUF4442"/>
    <property type="match status" value="1"/>
</dbReference>
<dbReference type="SUPFAM" id="SSF54637">
    <property type="entry name" value="Thioesterase/thiol ester dehydrase-isomerase"/>
    <property type="match status" value="1"/>
</dbReference>
<dbReference type="RefSeq" id="WP_123686257.1">
    <property type="nucleotide sequence ID" value="NZ_RKHY01000001.1"/>
</dbReference>
<sequence length="175" mass="18301">MATAELGGFADAFAGAGGDTPDYAKIREVADALVPFGNHAGVAITEVGPDRAVAEVAGADHQLNHLGTVHAGALFLAADIAGASAFVGAIAPRLSDVEFLVLRDARCSFRKPATGRIRAVATVDEREIRRVLGDPAATRFDLDGKALCYNDDDVLVAKFTFEYVGNLKESGRVGE</sequence>
<dbReference type="EMBL" id="RKHY01000001">
    <property type="protein sequence ID" value="ROS44261.1"/>
    <property type="molecule type" value="Genomic_DNA"/>
</dbReference>
<proteinExistence type="predicted"/>
<dbReference type="Proteomes" id="UP000274843">
    <property type="component" value="Unassembled WGS sequence"/>
</dbReference>
<protein>
    <submittedName>
        <fullName evidence="1">Acyl-coenzyme A thioesterase PaaI-like protein</fullName>
    </submittedName>
</protein>
<accession>A0A3N2H5R2</accession>
<dbReference type="CDD" id="cd03443">
    <property type="entry name" value="PaaI_thioesterase"/>
    <property type="match status" value="1"/>
</dbReference>
<dbReference type="InterPro" id="IPR029069">
    <property type="entry name" value="HotDog_dom_sf"/>
</dbReference>
<evidence type="ECO:0000313" key="1">
    <source>
        <dbReference type="EMBL" id="ROS44261.1"/>
    </source>
</evidence>
<comment type="caution">
    <text evidence="1">The sequence shown here is derived from an EMBL/GenBank/DDBJ whole genome shotgun (WGS) entry which is preliminary data.</text>
</comment>
<keyword evidence="2" id="KW-1185">Reference proteome</keyword>
<dbReference type="AlphaFoldDB" id="A0A3N2H5R2"/>
<evidence type="ECO:0000313" key="2">
    <source>
        <dbReference type="Proteomes" id="UP000274843"/>
    </source>
</evidence>
<organism evidence="1 2">
    <name type="scientific">Amycolatopsis thermoflava</name>
    <dbReference type="NCBI Taxonomy" id="84480"/>
    <lineage>
        <taxon>Bacteria</taxon>
        <taxon>Bacillati</taxon>
        <taxon>Actinomycetota</taxon>
        <taxon>Actinomycetes</taxon>
        <taxon>Pseudonocardiales</taxon>
        <taxon>Pseudonocardiaceae</taxon>
        <taxon>Amycolatopsis</taxon>
        <taxon>Amycolatopsis methanolica group</taxon>
    </lineage>
</organism>
<dbReference type="InterPro" id="IPR027961">
    <property type="entry name" value="DUF4442"/>
</dbReference>
<dbReference type="GeneID" id="301849379"/>
<reference evidence="1 2" key="1">
    <citation type="submission" date="2018-11" db="EMBL/GenBank/DDBJ databases">
        <title>Sequencing the genomes of 1000 actinobacteria strains.</title>
        <authorList>
            <person name="Klenk H.-P."/>
        </authorList>
    </citation>
    <scope>NUCLEOTIDE SEQUENCE [LARGE SCALE GENOMIC DNA]</scope>
    <source>
        <strain evidence="1 2">DSM 44348</strain>
    </source>
</reference>
<dbReference type="Gene3D" id="3.10.129.10">
    <property type="entry name" value="Hotdog Thioesterase"/>
    <property type="match status" value="1"/>
</dbReference>
<gene>
    <name evidence="1" type="ORF">EDD35_6696</name>
</gene>
<name>A0A3N2H5R2_9PSEU</name>